<accession>A0A0E0A9D6</accession>
<dbReference type="EnsemblPlants" id="OGLUM06G15270.1">
    <property type="protein sequence ID" value="OGLUM06G15270.1"/>
    <property type="gene ID" value="OGLUM06G15270"/>
</dbReference>
<feature type="compositionally biased region" description="Polar residues" evidence="1">
    <location>
        <begin position="47"/>
        <end position="70"/>
    </location>
</feature>
<proteinExistence type="predicted"/>
<sequence length="70" mass="7785">MIALFSVADVAEAKDAREPWSMKPCSLRMMTLKSRCNRTVKDETSHRVCQTPGQLGTNMRTSVANTAQAR</sequence>
<dbReference type="Proteomes" id="UP000026961">
    <property type="component" value="Chromosome 6"/>
</dbReference>
<dbReference type="AlphaFoldDB" id="A0A0E0A9D6"/>
<dbReference type="HOGENOM" id="CLU_172818_1_0_1"/>
<name>A0A0E0A9D6_9ORYZ</name>
<evidence type="ECO:0000313" key="3">
    <source>
        <dbReference type="Proteomes" id="UP000026961"/>
    </source>
</evidence>
<dbReference type="Gramene" id="OGLUM06G15270.1">
    <property type="protein sequence ID" value="OGLUM06G15270.1"/>
    <property type="gene ID" value="OGLUM06G15270"/>
</dbReference>
<feature type="region of interest" description="Disordered" evidence="1">
    <location>
        <begin position="41"/>
        <end position="70"/>
    </location>
</feature>
<reference evidence="2" key="1">
    <citation type="submission" date="2015-04" db="UniProtKB">
        <authorList>
            <consortium name="EnsemblPlants"/>
        </authorList>
    </citation>
    <scope>IDENTIFICATION</scope>
</reference>
<evidence type="ECO:0000313" key="2">
    <source>
        <dbReference type="EnsemblPlants" id="OGLUM06G15270.1"/>
    </source>
</evidence>
<protein>
    <submittedName>
        <fullName evidence="2">Uncharacterized protein</fullName>
    </submittedName>
</protein>
<keyword evidence="3" id="KW-1185">Reference proteome</keyword>
<evidence type="ECO:0000256" key="1">
    <source>
        <dbReference type="SAM" id="MobiDB-lite"/>
    </source>
</evidence>
<dbReference type="STRING" id="40148.A0A0E0A9D6"/>
<organism evidence="2">
    <name type="scientific">Oryza glumipatula</name>
    <dbReference type="NCBI Taxonomy" id="40148"/>
    <lineage>
        <taxon>Eukaryota</taxon>
        <taxon>Viridiplantae</taxon>
        <taxon>Streptophyta</taxon>
        <taxon>Embryophyta</taxon>
        <taxon>Tracheophyta</taxon>
        <taxon>Spermatophyta</taxon>
        <taxon>Magnoliopsida</taxon>
        <taxon>Liliopsida</taxon>
        <taxon>Poales</taxon>
        <taxon>Poaceae</taxon>
        <taxon>BOP clade</taxon>
        <taxon>Oryzoideae</taxon>
        <taxon>Oryzeae</taxon>
        <taxon>Oryzinae</taxon>
        <taxon>Oryza</taxon>
    </lineage>
</organism>
<reference evidence="2" key="2">
    <citation type="submission" date="2018-05" db="EMBL/GenBank/DDBJ databases">
        <title>OgluRS3 (Oryza glumaepatula Reference Sequence Version 3).</title>
        <authorList>
            <person name="Zhang J."/>
            <person name="Kudrna D."/>
            <person name="Lee S."/>
            <person name="Talag J."/>
            <person name="Welchert J."/>
            <person name="Wing R.A."/>
        </authorList>
    </citation>
    <scope>NUCLEOTIDE SEQUENCE [LARGE SCALE GENOMIC DNA]</scope>
</reference>